<accession>A0ABS7J4C2</accession>
<evidence type="ECO:0000313" key="1">
    <source>
        <dbReference type="EMBL" id="MBX7482132.1"/>
    </source>
</evidence>
<reference evidence="1 2" key="1">
    <citation type="submission" date="2021-08" db="EMBL/GenBank/DDBJ databases">
        <title>Comparative Genomics Analysis of the Genus Qipengyuania Reveals Extensive Genetic Diversity and Metabolic Versatility, Including the Description of Fifteen Novel Species.</title>
        <authorList>
            <person name="Liu Y."/>
        </authorList>
    </citation>
    <scope>NUCLEOTIDE SEQUENCE [LARGE SCALE GENOMIC DNA]</scope>
    <source>
        <strain evidence="1 2">6D47A</strain>
    </source>
</reference>
<evidence type="ECO:0000313" key="2">
    <source>
        <dbReference type="Proteomes" id="UP000755104"/>
    </source>
</evidence>
<dbReference type="RefSeq" id="WP_221556915.1">
    <property type="nucleotide sequence ID" value="NZ_JAIGNO010000003.1"/>
</dbReference>
<dbReference type="Proteomes" id="UP000755104">
    <property type="component" value="Unassembled WGS sequence"/>
</dbReference>
<dbReference type="EMBL" id="JAIGNO010000003">
    <property type="protein sequence ID" value="MBX7482132.1"/>
    <property type="molecule type" value="Genomic_DNA"/>
</dbReference>
<comment type="caution">
    <text evidence="1">The sequence shown here is derived from an EMBL/GenBank/DDBJ whole genome shotgun (WGS) entry which is preliminary data.</text>
</comment>
<gene>
    <name evidence="1" type="ORF">K3174_06285</name>
</gene>
<organism evidence="1 2">
    <name type="scientific">Qipengyuania qiaonensis</name>
    <dbReference type="NCBI Taxonomy" id="2867240"/>
    <lineage>
        <taxon>Bacteria</taxon>
        <taxon>Pseudomonadati</taxon>
        <taxon>Pseudomonadota</taxon>
        <taxon>Alphaproteobacteria</taxon>
        <taxon>Sphingomonadales</taxon>
        <taxon>Erythrobacteraceae</taxon>
        <taxon>Qipengyuania</taxon>
    </lineage>
</organism>
<sequence>MFFSILLMVAAPNSPVQSDIQDTTPETAAQLKKGVGAILRADTAEARALLMQIPEQELDKEDRQFRTCALSRLGPFQARIEHNHHFEEALLARYRQYWNEAAAAGADRDRLEDALRTDLANMLHLERSAQWDSVEAALVAALGKRGYHAQLGRTGLLRELMVWRKQIEKREQVDLPGGTTQTLVTYLDDFDSRGWSSWFTCDRTGTGGWTTDEGLFVIVPAYKSLDDEHFRINFLAHESQHFADKARYSGLANWELEYRAKLVEVALADTTLVRVLDGFAANQSGNPDEPHSFANRMVLEALRARLGCAEGASLATVPAEKVKAAALGELAADTDARESADDATP</sequence>
<protein>
    <submittedName>
        <fullName evidence="1">Uncharacterized protein</fullName>
    </submittedName>
</protein>
<proteinExistence type="predicted"/>
<keyword evidence="2" id="KW-1185">Reference proteome</keyword>
<name>A0ABS7J4C2_9SPHN</name>